<proteinExistence type="predicted"/>
<evidence type="ECO:0000313" key="2">
    <source>
        <dbReference type="EMBL" id="TSO05381.1"/>
    </source>
</evidence>
<keyword evidence="3" id="KW-1185">Reference proteome</keyword>
<sequence>MRGKKERKKLNEERKEKLNKTGGEEKNPSIKKQDEKRQKLRGKGKERKVEKEKKGKERGVKKSCPAGVKGHAGRTGGRARFGAAAEFDLNLVTSDKAAHYIRPFKPNPLETKQNDSGTFQGTAGTGWALASAMVRTLLVPTRLAPTQLRILVPHLDEGQRNSPFMPASPVSKHMAVEHLEKAQE</sequence>
<feature type="compositionally biased region" description="Basic and acidic residues" evidence="1">
    <location>
        <begin position="47"/>
        <end position="60"/>
    </location>
</feature>
<comment type="caution">
    <text evidence="2">The sequence shown here is derived from an EMBL/GenBank/DDBJ whole genome shotgun (WGS) entry which is preliminary data.</text>
</comment>
<name>A0A556U8I3_BAGYA</name>
<evidence type="ECO:0000313" key="3">
    <source>
        <dbReference type="Proteomes" id="UP000319801"/>
    </source>
</evidence>
<evidence type="ECO:0000256" key="1">
    <source>
        <dbReference type="SAM" id="MobiDB-lite"/>
    </source>
</evidence>
<feature type="compositionally biased region" description="Basic and acidic residues" evidence="1">
    <location>
        <begin position="9"/>
        <end position="37"/>
    </location>
</feature>
<dbReference type="Proteomes" id="UP000319801">
    <property type="component" value="Unassembled WGS sequence"/>
</dbReference>
<gene>
    <name evidence="2" type="ORF">Baya_9504</name>
</gene>
<dbReference type="EMBL" id="VCAZ01000063">
    <property type="protein sequence ID" value="TSO05381.1"/>
    <property type="molecule type" value="Genomic_DNA"/>
</dbReference>
<dbReference type="AlphaFoldDB" id="A0A556U8I3"/>
<reference evidence="2 3" key="1">
    <citation type="journal article" date="2019" name="Genome Biol. Evol.">
        <title>Whole-Genome Sequencing of the Giant Devil Catfish, Bagarius yarrelli.</title>
        <authorList>
            <person name="Jiang W."/>
            <person name="Lv Y."/>
            <person name="Cheng L."/>
            <person name="Yang K."/>
            <person name="Chao B."/>
            <person name="Wang X."/>
            <person name="Li Y."/>
            <person name="Pan X."/>
            <person name="You X."/>
            <person name="Zhang Y."/>
            <person name="Yang J."/>
            <person name="Li J."/>
            <person name="Zhang X."/>
            <person name="Liu S."/>
            <person name="Sun C."/>
            <person name="Yang J."/>
            <person name="Shi Q."/>
        </authorList>
    </citation>
    <scope>NUCLEOTIDE SEQUENCE [LARGE SCALE GENOMIC DNA]</scope>
    <source>
        <strain evidence="2">JWS20170419001</strain>
        <tissue evidence="2">Muscle</tissue>
    </source>
</reference>
<feature type="region of interest" description="Disordered" evidence="1">
    <location>
        <begin position="1"/>
        <end position="76"/>
    </location>
</feature>
<protein>
    <submittedName>
        <fullName evidence="2">Uncharacterized protein</fullName>
    </submittedName>
</protein>
<organism evidence="2 3">
    <name type="scientific">Bagarius yarrelli</name>
    <name type="common">Goonch</name>
    <name type="synonym">Bagrus yarrelli</name>
    <dbReference type="NCBI Taxonomy" id="175774"/>
    <lineage>
        <taxon>Eukaryota</taxon>
        <taxon>Metazoa</taxon>
        <taxon>Chordata</taxon>
        <taxon>Craniata</taxon>
        <taxon>Vertebrata</taxon>
        <taxon>Euteleostomi</taxon>
        <taxon>Actinopterygii</taxon>
        <taxon>Neopterygii</taxon>
        <taxon>Teleostei</taxon>
        <taxon>Ostariophysi</taxon>
        <taxon>Siluriformes</taxon>
        <taxon>Sisoridae</taxon>
        <taxon>Sisorinae</taxon>
        <taxon>Bagarius</taxon>
    </lineage>
</organism>
<dbReference type="OrthoDB" id="10546434at2759"/>
<accession>A0A556U8I3</accession>